<sequence>MNIIVVPGGNTSQRRFNDQFAWCEETFGKFRERWNYDVMKDVYGFRYEVDAVLFKLKWT</sequence>
<organism evidence="1">
    <name type="scientific">uncultured Caudovirales phage</name>
    <dbReference type="NCBI Taxonomy" id="2100421"/>
    <lineage>
        <taxon>Viruses</taxon>
        <taxon>Duplodnaviria</taxon>
        <taxon>Heunggongvirae</taxon>
        <taxon>Uroviricota</taxon>
        <taxon>Caudoviricetes</taxon>
        <taxon>Peduoviridae</taxon>
        <taxon>Maltschvirus</taxon>
        <taxon>Maltschvirus maltsch</taxon>
    </lineage>
</organism>
<dbReference type="EMBL" id="LR796341">
    <property type="protein sequence ID" value="CAB4137232.1"/>
    <property type="molecule type" value="Genomic_DNA"/>
</dbReference>
<reference evidence="1" key="1">
    <citation type="submission" date="2020-04" db="EMBL/GenBank/DDBJ databases">
        <authorList>
            <person name="Chiriac C."/>
            <person name="Salcher M."/>
            <person name="Ghai R."/>
            <person name="Kavagutti S V."/>
        </authorList>
    </citation>
    <scope>NUCLEOTIDE SEQUENCE</scope>
</reference>
<accession>A0A6J5LU01</accession>
<proteinExistence type="predicted"/>
<evidence type="ECO:0000313" key="1">
    <source>
        <dbReference type="EMBL" id="CAB4137232.1"/>
    </source>
</evidence>
<name>A0A6J5LU01_9CAUD</name>
<protein>
    <submittedName>
        <fullName evidence="1">Uncharacterized protein</fullName>
    </submittedName>
</protein>
<gene>
    <name evidence="1" type="ORF">UFOVP328_10</name>
</gene>